<dbReference type="PRINTS" id="PR00368">
    <property type="entry name" value="FADPNR"/>
</dbReference>
<dbReference type="PANTHER" id="PTHR43014">
    <property type="entry name" value="MERCURIC REDUCTASE"/>
    <property type="match status" value="1"/>
</dbReference>
<dbReference type="InterPro" id="IPR023753">
    <property type="entry name" value="FAD/NAD-binding_dom"/>
</dbReference>
<evidence type="ECO:0000256" key="4">
    <source>
        <dbReference type="ARBA" id="ARBA00022827"/>
    </source>
</evidence>
<evidence type="ECO:0000256" key="3">
    <source>
        <dbReference type="ARBA" id="ARBA00022630"/>
    </source>
</evidence>
<dbReference type="InterPro" id="IPR016156">
    <property type="entry name" value="FAD/NAD-linked_Rdtase_dimer_sf"/>
</dbReference>
<dbReference type="SUPFAM" id="SSF55424">
    <property type="entry name" value="FAD/NAD-linked reductases, dimerisation (C-terminal) domain"/>
    <property type="match status" value="1"/>
</dbReference>
<proteinExistence type="inferred from homology"/>
<protein>
    <submittedName>
        <fullName evidence="7">NAD(P)/FAD-dependent oxidoreductase</fullName>
    </submittedName>
</protein>
<dbReference type="Gene3D" id="3.30.390.30">
    <property type="match status" value="1"/>
</dbReference>
<reference evidence="7 8" key="1">
    <citation type="submission" date="2022-11" db="EMBL/GenBank/DDBJ databases">
        <title>The characterization of three novel Bacteroidetes species and genomic analysis of their roles in tidal elemental geochemical cycles.</title>
        <authorList>
            <person name="Ma K."/>
        </authorList>
    </citation>
    <scope>NUCLEOTIDE SEQUENCE [LARGE SCALE GENOMIC DNA]</scope>
    <source>
        <strain evidence="7 8">M17</strain>
    </source>
</reference>
<feature type="domain" description="FAD/NAD(P)-binding" evidence="6">
    <location>
        <begin position="4"/>
        <end position="319"/>
    </location>
</feature>
<gene>
    <name evidence="7" type="ORF">OO013_16105</name>
</gene>
<accession>A0ABT3RUE3</accession>
<evidence type="ECO:0000259" key="5">
    <source>
        <dbReference type="Pfam" id="PF02852"/>
    </source>
</evidence>
<dbReference type="Pfam" id="PF07992">
    <property type="entry name" value="Pyr_redox_2"/>
    <property type="match status" value="1"/>
</dbReference>
<dbReference type="RefSeq" id="WP_266057976.1">
    <property type="nucleotide sequence ID" value="NZ_JAPFQN010000009.1"/>
</dbReference>
<dbReference type="InterPro" id="IPR004099">
    <property type="entry name" value="Pyr_nucl-diS_OxRdtase_dimer"/>
</dbReference>
<comment type="similarity">
    <text evidence="2">Belongs to the class-I pyridine nucleotide-disulfide oxidoreductase family.</text>
</comment>
<name>A0ABT3RUE3_9BACT</name>
<dbReference type="PRINTS" id="PR00411">
    <property type="entry name" value="PNDRDTASEI"/>
</dbReference>
<evidence type="ECO:0000313" key="8">
    <source>
        <dbReference type="Proteomes" id="UP001209885"/>
    </source>
</evidence>
<evidence type="ECO:0000259" key="6">
    <source>
        <dbReference type="Pfam" id="PF07992"/>
    </source>
</evidence>
<comment type="caution">
    <text evidence="7">The sequence shown here is derived from an EMBL/GenBank/DDBJ whole genome shotgun (WGS) entry which is preliminary data.</text>
</comment>
<feature type="domain" description="Pyridine nucleotide-disulphide oxidoreductase dimerisation" evidence="5">
    <location>
        <begin position="339"/>
        <end position="445"/>
    </location>
</feature>
<keyword evidence="4" id="KW-0274">FAD</keyword>
<comment type="cofactor">
    <cofactor evidence="1">
        <name>FAD</name>
        <dbReference type="ChEBI" id="CHEBI:57692"/>
    </cofactor>
</comment>
<dbReference type="Proteomes" id="UP001209885">
    <property type="component" value="Unassembled WGS sequence"/>
</dbReference>
<evidence type="ECO:0000313" key="7">
    <source>
        <dbReference type="EMBL" id="MCX2745403.1"/>
    </source>
</evidence>
<dbReference type="InterPro" id="IPR036188">
    <property type="entry name" value="FAD/NAD-bd_sf"/>
</dbReference>
<evidence type="ECO:0000256" key="2">
    <source>
        <dbReference type="ARBA" id="ARBA00007532"/>
    </source>
</evidence>
<sequence>MREFDVFVIGSGMAGMTVANKCASEGLSVGITDELPYGGTCALRGCDPKKVLIGATKVIKSAKDLQGKGLDGYPQVNWKDLMSFKKSFTESMPSKIEKGYKKNEISTFHSPARFINENQLKVGDETVKANKIVIATGAQPHKLDIPGGEYAITSTDFLDLDKLPKSLLFVGGGYIAFEFAHLAARCGAEVTIVHRGELPLEKFDPDIVSHLISATEDLGIKLILNTEVTQIQKHKDGYKVIAEGPEESTELFTSTVVNSSGRIPSVFNLDLEKANVKFSKSGIEVNEFFQSVSNKQVYAAGDTANTDGLPLTPVAIKEGHITASNIINGNQKKAEYNAIPTVVFTLPAMASVGLTEEDAKSKDLNFKTNYQSVPEWFNAKRMNEKQYAFKTLIDKDTDKILGAHLIGPKADETINLFVLAMNAGLKASEIKQMIFSYPTLASDLTSML</sequence>
<keyword evidence="3" id="KW-0285">Flavoprotein</keyword>
<dbReference type="PIRSF" id="PIRSF000350">
    <property type="entry name" value="Mercury_reductase_MerA"/>
    <property type="match status" value="1"/>
</dbReference>
<dbReference type="EMBL" id="JAPFQN010000009">
    <property type="protein sequence ID" value="MCX2745403.1"/>
    <property type="molecule type" value="Genomic_DNA"/>
</dbReference>
<dbReference type="PANTHER" id="PTHR43014:SF5">
    <property type="entry name" value="GLUTATHIONE REDUCTASE (NADPH)"/>
    <property type="match status" value="1"/>
</dbReference>
<keyword evidence="8" id="KW-1185">Reference proteome</keyword>
<dbReference type="Pfam" id="PF02852">
    <property type="entry name" value="Pyr_redox_dim"/>
    <property type="match status" value="1"/>
</dbReference>
<dbReference type="Gene3D" id="3.50.50.60">
    <property type="entry name" value="FAD/NAD(P)-binding domain"/>
    <property type="match status" value="2"/>
</dbReference>
<dbReference type="InterPro" id="IPR001100">
    <property type="entry name" value="Pyr_nuc-diS_OxRdtase"/>
</dbReference>
<evidence type="ECO:0000256" key="1">
    <source>
        <dbReference type="ARBA" id="ARBA00001974"/>
    </source>
</evidence>
<dbReference type="SUPFAM" id="SSF51905">
    <property type="entry name" value="FAD/NAD(P)-binding domain"/>
    <property type="match status" value="1"/>
</dbReference>
<organism evidence="7 8">
    <name type="scientific">Mangrovivirga halotolerans</name>
    <dbReference type="NCBI Taxonomy" id="2993936"/>
    <lineage>
        <taxon>Bacteria</taxon>
        <taxon>Pseudomonadati</taxon>
        <taxon>Bacteroidota</taxon>
        <taxon>Cytophagia</taxon>
        <taxon>Cytophagales</taxon>
        <taxon>Mangrovivirgaceae</taxon>
        <taxon>Mangrovivirga</taxon>
    </lineage>
</organism>